<keyword evidence="6 11" id="KW-0648">Protein biosynthesis</keyword>
<evidence type="ECO:0000256" key="7">
    <source>
        <dbReference type="ARBA" id="ARBA00023146"/>
    </source>
</evidence>
<dbReference type="Pfam" id="PF00750">
    <property type="entry name" value="tRNA-synt_1d"/>
    <property type="match status" value="1"/>
</dbReference>
<dbReference type="GO" id="GO:0005739">
    <property type="term" value="C:mitochondrion"/>
    <property type="evidence" value="ECO:0007669"/>
    <property type="project" value="TreeGrafter"/>
</dbReference>
<evidence type="ECO:0000256" key="1">
    <source>
        <dbReference type="ARBA" id="ARBA00005594"/>
    </source>
</evidence>
<dbReference type="GO" id="GO:0032543">
    <property type="term" value="P:mitochondrial translation"/>
    <property type="evidence" value="ECO:0007669"/>
    <property type="project" value="TreeGrafter"/>
</dbReference>
<dbReference type="GO" id="GO:0006420">
    <property type="term" value="P:arginyl-tRNA aminoacylation"/>
    <property type="evidence" value="ECO:0007669"/>
    <property type="project" value="InterPro"/>
</dbReference>
<dbReference type="Gene3D" id="3.40.50.620">
    <property type="entry name" value="HUPs"/>
    <property type="match status" value="1"/>
</dbReference>
<dbReference type="PANTHER" id="PTHR11956">
    <property type="entry name" value="ARGINYL-TRNA SYNTHETASE"/>
    <property type="match status" value="1"/>
</dbReference>
<dbReference type="SMART" id="SM00836">
    <property type="entry name" value="DALR_1"/>
    <property type="match status" value="1"/>
</dbReference>
<evidence type="ECO:0000256" key="3">
    <source>
        <dbReference type="ARBA" id="ARBA00022598"/>
    </source>
</evidence>
<comment type="function">
    <text evidence="10">Catalyzes the attachment of arginine to tRNA(Arg) in a two-step reaction: arginine is first activated by ATP to form Arg-AMP and then transferred to the acceptor end of tRNA(Arg).</text>
</comment>
<dbReference type="AlphaFoldDB" id="A0A915KAF7"/>
<dbReference type="PANTHER" id="PTHR11956:SF11">
    <property type="entry name" value="ARGININE--TRNA LIGASE, MITOCHONDRIAL-RELATED"/>
    <property type="match status" value="1"/>
</dbReference>
<dbReference type="InterPro" id="IPR009080">
    <property type="entry name" value="tRNAsynth_Ia_anticodon-bd"/>
</dbReference>
<evidence type="ECO:0000256" key="8">
    <source>
        <dbReference type="ARBA" id="ARBA00039495"/>
    </source>
</evidence>
<comment type="similarity">
    <text evidence="1 11">Belongs to the class-I aminoacyl-tRNA synthetase family.</text>
</comment>
<dbReference type="GO" id="GO:0005524">
    <property type="term" value="F:ATP binding"/>
    <property type="evidence" value="ECO:0007669"/>
    <property type="project" value="UniProtKB-KW"/>
</dbReference>
<evidence type="ECO:0000256" key="2">
    <source>
        <dbReference type="ARBA" id="ARBA00012837"/>
    </source>
</evidence>
<evidence type="ECO:0000259" key="12">
    <source>
        <dbReference type="SMART" id="SM00836"/>
    </source>
</evidence>
<dbReference type="Gene3D" id="1.10.730.10">
    <property type="entry name" value="Isoleucyl-tRNA Synthetase, Domain 1"/>
    <property type="match status" value="1"/>
</dbReference>
<dbReference type="Pfam" id="PF05746">
    <property type="entry name" value="DALR_1"/>
    <property type="match status" value="1"/>
</dbReference>
<dbReference type="SUPFAM" id="SSF47323">
    <property type="entry name" value="Anticodon-binding domain of a subclass of class I aminoacyl-tRNA synthetases"/>
    <property type="match status" value="1"/>
</dbReference>
<accession>A0A915KAF7</accession>
<dbReference type="Proteomes" id="UP000887565">
    <property type="component" value="Unplaced"/>
</dbReference>
<keyword evidence="5 11" id="KW-0067">ATP-binding</keyword>
<evidence type="ECO:0000256" key="11">
    <source>
        <dbReference type="RuleBase" id="RU363038"/>
    </source>
</evidence>
<dbReference type="InterPro" id="IPR001278">
    <property type="entry name" value="Arg-tRNA-ligase"/>
</dbReference>
<dbReference type="WBParaSite" id="nRc.2.0.1.t35682-RA">
    <property type="protein sequence ID" value="nRc.2.0.1.t35682-RA"/>
    <property type="gene ID" value="nRc.2.0.1.g35682"/>
</dbReference>
<evidence type="ECO:0000256" key="10">
    <source>
        <dbReference type="ARBA" id="ARBA00049595"/>
    </source>
</evidence>
<keyword evidence="13" id="KW-1185">Reference proteome</keyword>
<organism evidence="13 14">
    <name type="scientific">Romanomermis culicivorax</name>
    <name type="common">Nematode worm</name>
    <dbReference type="NCBI Taxonomy" id="13658"/>
    <lineage>
        <taxon>Eukaryota</taxon>
        <taxon>Metazoa</taxon>
        <taxon>Ecdysozoa</taxon>
        <taxon>Nematoda</taxon>
        <taxon>Enoplea</taxon>
        <taxon>Dorylaimia</taxon>
        <taxon>Mermithida</taxon>
        <taxon>Mermithoidea</taxon>
        <taxon>Mermithidae</taxon>
        <taxon>Romanomermis</taxon>
    </lineage>
</organism>
<feature type="domain" description="DALR anticodon binding" evidence="12">
    <location>
        <begin position="116"/>
        <end position="240"/>
    </location>
</feature>
<dbReference type="InterPro" id="IPR035684">
    <property type="entry name" value="ArgRS_core"/>
</dbReference>
<evidence type="ECO:0000256" key="5">
    <source>
        <dbReference type="ARBA" id="ARBA00022840"/>
    </source>
</evidence>
<dbReference type="GO" id="GO:0004814">
    <property type="term" value="F:arginine-tRNA ligase activity"/>
    <property type="evidence" value="ECO:0007669"/>
    <property type="project" value="UniProtKB-EC"/>
</dbReference>
<dbReference type="EC" id="6.1.1.19" evidence="2"/>
<keyword evidence="4 11" id="KW-0547">Nucleotide-binding</keyword>
<reference evidence="14" key="1">
    <citation type="submission" date="2022-11" db="UniProtKB">
        <authorList>
            <consortium name="WormBaseParasite"/>
        </authorList>
    </citation>
    <scope>IDENTIFICATION</scope>
</reference>
<evidence type="ECO:0000256" key="6">
    <source>
        <dbReference type="ARBA" id="ARBA00022917"/>
    </source>
</evidence>
<dbReference type="InterPro" id="IPR014729">
    <property type="entry name" value="Rossmann-like_a/b/a_fold"/>
</dbReference>
<protein>
    <recommendedName>
        <fullName evidence="8">Probable arginine--tRNA ligase, mitochondrial</fullName>
        <ecNumber evidence="2">6.1.1.19</ecNumber>
    </recommendedName>
</protein>
<evidence type="ECO:0000313" key="14">
    <source>
        <dbReference type="WBParaSite" id="nRc.2.0.1.t35682-RA"/>
    </source>
</evidence>
<dbReference type="SUPFAM" id="SSF52374">
    <property type="entry name" value="Nucleotidylyl transferase"/>
    <property type="match status" value="1"/>
</dbReference>
<keyword evidence="7 11" id="KW-0030">Aminoacyl-tRNA synthetase</keyword>
<keyword evidence="3 11" id="KW-0436">Ligase</keyword>
<sequence length="240" mass="27164">MSVYVAFQIVLDAVGRSDVANKVEHVKFGKIRSLSTRRGKTVFVDDMIRQGIEISAQVLSSTPTTKSDRQLFPQIARQLALSAFLINDFKRKRTTHYSYDWEKVLRSNKANIGHLLQACHARLCSLEEKFLNDDRNNVLLNLTDDFLTSKLVEPEALTLIDHLTKKSYESFETSIKQLDPSSIVSFLCDLAHSSNAAHKKLKILNVGDDLANARLLLFSSARMHLAYYLKILGLDPIEKL</sequence>
<name>A0A915KAF7_ROMCU</name>
<proteinExistence type="inferred from homology"/>
<comment type="catalytic activity">
    <reaction evidence="9">
        <text>tRNA(Arg) + L-arginine + ATP = L-arginyl-tRNA(Arg) + AMP + diphosphate</text>
        <dbReference type="Rhea" id="RHEA:20301"/>
        <dbReference type="Rhea" id="RHEA-COMP:9658"/>
        <dbReference type="Rhea" id="RHEA-COMP:9673"/>
        <dbReference type="ChEBI" id="CHEBI:30616"/>
        <dbReference type="ChEBI" id="CHEBI:32682"/>
        <dbReference type="ChEBI" id="CHEBI:33019"/>
        <dbReference type="ChEBI" id="CHEBI:78442"/>
        <dbReference type="ChEBI" id="CHEBI:78513"/>
        <dbReference type="ChEBI" id="CHEBI:456215"/>
        <dbReference type="EC" id="6.1.1.19"/>
    </reaction>
</comment>
<evidence type="ECO:0000256" key="4">
    <source>
        <dbReference type="ARBA" id="ARBA00022741"/>
    </source>
</evidence>
<dbReference type="InterPro" id="IPR008909">
    <property type="entry name" value="DALR_anticod-bd"/>
</dbReference>
<evidence type="ECO:0000256" key="9">
    <source>
        <dbReference type="ARBA" id="ARBA00049339"/>
    </source>
</evidence>
<evidence type="ECO:0000313" key="13">
    <source>
        <dbReference type="Proteomes" id="UP000887565"/>
    </source>
</evidence>